<organism evidence="1 2">
    <name type="scientific">Leucogyrophana mollusca</name>
    <dbReference type="NCBI Taxonomy" id="85980"/>
    <lineage>
        <taxon>Eukaryota</taxon>
        <taxon>Fungi</taxon>
        <taxon>Dikarya</taxon>
        <taxon>Basidiomycota</taxon>
        <taxon>Agaricomycotina</taxon>
        <taxon>Agaricomycetes</taxon>
        <taxon>Agaricomycetidae</taxon>
        <taxon>Boletales</taxon>
        <taxon>Boletales incertae sedis</taxon>
        <taxon>Leucogyrophana</taxon>
    </lineage>
</organism>
<comment type="caution">
    <text evidence="1">The sequence shown here is derived from an EMBL/GenBank/DDBJ whole genome shotgun (WGS) entry which is preliminary data.</text>
</comment>
<name>A0ACB8BG14_9AGAM</name>
<reference evidence="1" key="1">
    <citation type="journal article" date="2021" name="New Phytol.">
        <title>Evolutionary innovations through gain and loss of genes in the ectomycorrhizal Boletales.</title>
        <authorList>
            <person name="Wu G."/>
            <person name="Miyauchi S."/>
            <person name="Morin E."/>
            <person name="Kuo A."/>
            <person name="Drula E."/>
            <person name="Varga T."/>
            <person name="Kohler A."/>
            <person name="Feng B."/>
            <person name="Cao Y."/>
            <person name="Lipzen A."/>
            <person name="Daum C."/>
            <person name="Hundley H."/>
            <person name="Pangilinan J."/>
            <person name="Johnson J."/>
            <person name="Barry K."/>
            <person name="LaButti K."/>
            <person name="Ng V."/>
            <person name="Ahrendt S."/>
            <person name="Min B."/>
            <person name="Choi I.G."/>
            <person name="Park H."/>
            <person name="Plett J.M."/>
            <person name="Magnuson J."/>
            <person name="Spatafora J.W."/>
            <person name="Nagy L.G."/>
            <person name="Henrissat B."/>
            <person name="Grigoriev I.V."/>
            <person name="Yang Z.L."/>
            <person name="Xu J."/>
            <person name="Martin F.M."/>
        </authorList>
    </citation>
    <scope>NUCLEOTIDE SEQUENCE</scope>
    <source>
        <strain evidence="1">KUC20120723A-06</strain>
    </source>
</reference>
<dbReference type="EMBL" id="MU266432">
    <property type="protein sequence ID" value="KAH7924136.1"/>
    <property type="molecule type" value="Genomic_DNA"/>
</dbReference>
<accession>A0ACB8BG14</accession>
<proteinExistence type="predicted"/>
<dbReference type="Proteomes" id="UP000790709">
    <property type="component" value="Unassembled WGS sequence"/>
</dbReference>
<evidence type="ECO:0000313" key="2">
    <source>
        <dbReference type="Proteomes" id="UP000790709"/>
    </source>
</evidence>
<gene>
    <name evidence="1" type="ORF">BV22DRAFT_1047665</name>
</gene>
<sequence>MSSSQALQDYMLQSWTIASTAYRRRVSPSSLSSMRAGRWQGPPLKKSRSEVVQLWLFSSRVTSSNFAPTTTAFTGVTRSLSEVAVATNQHCPIRFQTLESPPAFDNLKASSFPEIDIGSRSIRRGAINVDLLAIARGLPFPQFAGRALSDGFEVDNNWLTSWSLVVTIHRWASGERTMDERGLYGSIRINSTDRPQLQAGTSPLYLPSSQGYLLRDQRQGFSSGHHFAQRSKPIIPSCASVQNRLENKSSLRS</sequence>
<keyword evidence="2" id="KW-1185">Reference proteome</keyword>
<evidence type="ECO:0000313" key="1">
    <source>
        <dbReference type="EMBL" id="KAH7924136.1"/>
    </source>
</evidence>
<protein>
    <submittedName>
        <fullName evidence="1">Uncharacterized protein</fullName>
    </submittedName>
</protein>